<protein>
    <submittedName>
        <fullName evidence="3">Uncharacterized protein</fullName>
    </submittedName>
</protein>
<accession>A0A1Y2B6Q0</accession>
<reference evidence="3 4" key="1">
    <citation type="submission" date="2016-07" db="EMBL/GenBank/DDBJ databases">
        <title>Pervasive Adenine N6-methylation of Active Genes in Fungi.</title>
        <authorList>
            <consortium name="DOE Joint Genome Institute"/>
            <person name="Mondo S.J."/>
            <person name="Dannebaum R.O."/>
            <person name="Kuo R.C."/>
            <person name="Labutti K."/>
            <person name="Haridas S."/>
            <person name="Kuo A."/>
            <person name="Salamov A."/>
            <person name="Ahrendt S.R."/>
            <person name="Lipzen A."/>
            <person name="Sullivan W."/>
            <person name="Andreopoulos W.B."/>
            <person name="Clum A."/>
            <person name="Lindquist E."/>
            <person name="Daum C."/>
            <person name="Ramamoorthy G.K."/>
            <person name="Gryganskyi A."/>
            <person name="Culley D."/>
            <person name="Magnuson J.K."/>
            <person name="James T.Y."/>
            <person name="O'Malley M.A."/>
            <person name="Stajich J.E."/>
            <person name="Spatafora J.W."/>
            <person name="Visel A."/>
            <person name="Grigoriev I.V."/>
        </authorList>
    </citation>
    <scope>NUCLEOTIDE SEQUENCE [LARGE SCALE GENOMIC DNA]</scope>
    <source>
        <strain evidence="3 4">JEL800</strain>
    </source>
</reference>
<dbReference type="AlphaFoldDB" id="A0A1Y2B6Q0"/>
<keyword evidence="2" id="KW-0040">ANK repeat</keyword>
<dbReference type="Proteomes" id="UP000193642">
    <property type="component" value="Unassembled WGS sequence"/>
</dbReference>
<dbReference type="OrthoDB" id="76098at2759"/>
<keyword evidence="4" id="KW-1185">Reference proteome</keyword>
<evidence type="ECO:0000313" key="3">
    <source>
        <dbReference type="EMBL" id="ORY30511.1"/>
    </source>
</evidence>
<dbReference type="Pfam" id="PF12796">
    <property type="entry name" value="Ank_2"/>
    <property type="match status" value="1"/>
</dbReference>
<dbReference type="Gene3D" id="1.25.40.20">
    <property type="entry name" value="Ankyrin repeat-containing domain"/>
    <property type="match status" value="1"/>
</dbReference>
<name>A0A1Y2B6Q0_9FUNG</name>
<organism evidence="3 4">
    <name type="scientific">Rhizoclosmatium globosum</name>
    <dbReference type="NCBI Taxonomy" id="329046"/>
    <lineage>
        <taxon>Eukaryota</taxon>
        <taxon>Fungi</taxon>
        <taxon>Fungi incertae sedis</taxon>
        <taxon>Chytridiomycota</taxon>
        <taxon>Chytridiomycota incertae sedis</taxon>
        <taxon>Chytridiomycetes</taxon>
        <taxon>Chytridiales</taxon>
        <taxon>Chytriomycetaceae</taxon>
        <taxon>Rhizoclosmatium</taxon>
    </lineage>
</organism>
<keyword evidence="1" id="KW-0677">Repeat</keyword>
<dbReference type="SMART" id="SM00248">
    <property type="entry name" value="ANK"/>
    <property type="match status" value="4"/>
</dbReference>
<dbReference type="InterPro" id="IPR036770">
    <property type="entry name" value="Ankyrin_rpt-contain_sf"/>
</dbReference>
<dbReference type="STRING" id="329046.A0A1Y2B6Q0"/>
<dbReference type="EMBL" id="MCGO01000082">
    <property type="protein sequence ID" value="ORY30511.1"/>
    <property type="molecule type" value="Genomic_DNA"/>
</dbReference>
<proteinExistence type="predicted"/>
<dbReference type="PANTHER" id="PTHR24198">
    <property type="entry name" value="ANKYRIN REPEAT AND PROTEIN KINASE DOMAIN-CONTAINING PROTEIN"/>
    <property type="match status" value="1"/>
</dbReference>
<evidence type="ECO:0000256" key="2">
    <source>
        <dbReference type="ARBA" id="ARBA00023043"/>
    </source>
</evidence>
<dbReference type="SUPFAM" id="SSF48403">
    <property type="entry name" value="Ankyrin repeat"/>
    <property type="match status" value="1"/>
</dbReference>
<gene>
    <name evidence="3" type="ORF">BCR33DRAFT_567276</name>
</gene>
<sequence length="344" mass="39253">MNLLPLEIIEDILLQLPIDGNLRDIGFTSKKLFAGLIFQNISFARRHYRHQCNATGKKTHCQFLDIKHGNFKAVLRFLPASYQIGLAVEGLFAEEHIYCWRPCSLKDKELSAANTLLLVRYLAMQGIDPSFQNDAVFRWASTVGSLEAVELLLEHSSVDPAARDNEAIVNAASGGHLNIVKRLLSLPNVDANAKEDRSLYCAALNGHSEVVKILLPLPRTDPRKVLSEALFRASHEGHKDTTKLLLAVECVDPSKAMFYTALRNDPDGLDILLKDGRGHPTGPDIHRVFHKLVRRQYFHIVEMLWNDPRVVVREQDYRRFLAITKKYHLFRMRRLLEELWEQSS</sequence>
<dbReference type="InterPro" id="IPR002110">
    <property type="entry name" value="Ankyrin_rpt"/>
</dbReference>
<evidence type="ECO:0000313" key="4">
    <source>
        <dbReference type="Proteomes" id="UP000193642"/>
    </source>
</evidence>
<evidence type="ECO:0000256" key="1">
    <source>
        <dbReference type="ARBA" id="ARBA00022737"/>
    </source>
</evidence>
<comment type="caution">
    <text evidence="3">The sequence shown here is derived from an EMBL/GenBank/DDBJ whole genome shotgun (WGS) entry which is preliminary data.</text>
</comment>
<dbReference type="PANTHER" id="PTHR24198:SF165">
    <property type="entry name" value="ANKYRIN REPEAT-CONTAINING PROTEIN-RELATED"/>
    <property type="match status" value="1"/>
</dbReference>